<dbReference type="InterPro" id="IPR056442">
    <property type="entry name" value="GINT1_N"/>
</dbReference>
<dbReference type="SUPFAM" id="SSF53328">
    <property type="entry name" value="Formyltransferase"/>
    <property type="match status" value="1"/>
</dbReference>
<evidence type="ECO:0000313" key="3">
    <source>
        <dbReference type="Proteomes" id="UP000572722"/>
    </source>
</evidence>
<proteinExistence type="predicted"/>
<dbReference type="InterPro" id="IPR023296">
    <property type="entry name" value="Glyco_hydro_beta-prop_sf"/>
</dbReference>
<accession>A0AAE5GSH5</accession>
<feature type="domain" description="Glucosamine inositolphosphorylceramide transferase 1 N-terminal" evidence="1">
    <location>
        <begin position="318"/>
        <end position="535"/>
    </location>
</feature>
<dbReference type="AlphaFoldDB" id="A0AAE5GSH5"/>
<dbReference type="GO" id="GO:0016757">
    <property type="term" value="F:glycosyltransferase activity"/>
    <property type="evidence" value="ECO:0007669"/>
    <property type="project" value="InterPro"/>
</dbReference>
<dbReference type="Pfam" id="PF24793">
    <property type="entry name" value="GINT1_N"/>
    <property type="match status" value="1"/>
</dbReference>
<protein>
    <recommendedName>
        <fullName evidence="1">Glucosamine inositolphosphorylceramide transferase 1 N-terminal domain-containing protein</fullName>
    </recommendedName>
</protein>
<organism evidence="2 3">
    <name type="scientific">Vibrio tubiashii</name>
    <dbReference type="NCBI Taxonomy" id="29498"/>
    <lineage>
        <taxon>Bacteria</taxon>
        <taxon>Pseudomonadati</taxon>
        <taxon>Pseudomonadota</taxon>
        <taxon>Gammaproteobacteria</taxon>
        <taxon>Vibrionales</taxon>
        <taxon>Vibrionaceae</taxon>
        <taxon>Vibrio</taxon>
        <taxon>Vibrio oreintalis group</taxon>
    </lineage>
</organism>
<dbReference type="RefSeq" id="WP_171323757.1">
    <property type="nucleotide sequence ID" value="NZ_VTXO01000007.1"/>
</dbReference>
<evidence type="ECO:0000259" key="1">
    <source>
        <dbReference type="Pfam" id="PF24793"/>
    </source>
</evidence>
<name>A0AAE5GSH5_9VIBR</name>
<sequence length="564" mass="64921">MNKLKVAFLVDESKVDYYIADLISYVEDSDLFFSPILILGAHSESGGKIGNKAKKLFSPNLFKMADKIVQIILYKLIRKIELKQVQRRFENYGKVINLDEIKQFERIEVEGDWSKSKISLRFTADDIEKIKSYELDCIIRCGTGILKGEVLSVPKYGVLSLHNGDNRKNRGGPNGFWEVLNNEPSSGFIIQKLNEELDGGEVLVRGNLMTKAFWLQNSAQLHEKSNYFFKKLLKHIANHKSLPLSEGPRLHDKELLRFKSCIPLLKYIAKVLLPRVGMKVTSFFMGAKIGRWGIAYSRHGGFSKSLWRYNEIENPVGRFLADPFVIKKNEKHYIFVEDYFYSEGKGKISAIQVDDKGYEFLGVVLEEPFHLSFPFTFEVDGEIYMIPETSQNKDIRLYKCLDFPMKWALDRVIMDNVSAGDTMVVKRQDKWFMLTNICSAGYGEKQSELHAFFANDFKTNDWQPIGQGNPVMIDSESARNGGFFYHNGTFYRINQIHGKDHYGKSFGVNEVTELNVNTYTEKRVSNINSDFLKGIDSTHHFNANDEFAVVDYCRFMRVNKCMKT</sequence>
<comment type="caution">
    <text evidence="2">The sequence shown here is derived from an EMBL/GenBank/DDBJ whole genome shotgun (WGS) entry which is preliminary data.</text>
</comment>
<dbReference type="SUPFAM" id="SSF75005">
    <property type="entry name" value="Arabinanase/levansucrase/invertase"/>
    <property type="match status" value="1"/>
</dbReference>
<reference evidence="2 3" key="1">
    <citation type="submission" date="2019-08" db="EMBL/GenBank/DDBJ databases">
        <title>Draft genome sequencing and comparative genomics of hatchery-associated Vibrios.</title>
        <authorList>
            <person name="Kehlet-Delgado H."/>
            <person name="Mueller R.S."/>
        </authorList>
    </citation>
    <scope>NUCLEOTIDE SEQUENCE [LARGE SCALE GENOMIC DNA]</scope>
    <source>
        <strain evidence="2 3">01-65-5-1</strain>
    </source>
</reference>
<dbReference type="Proteomes" id="UP000572722">
    <property type="component" value="Unassembled WGS sequence"/>
</dbReference>
<dbReference type="Gene3D" id="2.115.10.20">
    <property type="entry name" value="Glycosyl hydrolase domain, family 43"/>
    <property type="match status" value="1"/>
</dbReference>
<dbReference type="InterPro" id="IPR036477">
    <property type="entry name" value="Formyl_transf_N_sf"/>
</dbReference>
<dbReference type="InterPro" id="IPR004263">
    <property type="entry name" value="Exostosin"/>
</dbReference>
<dbReference type="PANTHER" id="PTHR48261:SF2">
    <property type="entry name" value="ACETYLGLUCOSAMINYLTRANSFERASE"/>
    <property type="match status" value="1"/>
</dbReference>
<dbReference type="PANTHER" id="PTHR48261">
    <property type="entry name" value="ACETYLGLUCOSAMINYLTRANSFERASE"/>
    <property type="match status" value="1"/>
</dbReference>
<evidence type="ECO:0000313" key="2">
    <source>
        <dbReference type="EMBL" id="NOI82315.1"/>
    </source>
</evidence>
<gene>
    <name evidence="2" type="ORF">F0237_16730</name>
</gene>
<dbReference type="Gene3D" id="3.40.50.170">
    <property type="entry name" value="Formyl transferase, N-terminal domain"/>
    <property type="match status" value="1"/>
</dbReference>
<dbReference type="EMBL" id="VTXO01000007">
    <property type="protein sequence ID" value="NOI82315.1"/>
    <property type="molecule type" value="Genomic_DNA"/>
</dbReference>